<dbReference type="EMBL" id="JAUYZG010000024">
    <property type="protein sequence ID" value="KAK2870021.1"/>
    <property type="molecule type" value="Genomic_DNA"/>
</dbReference>
<evidence type="ECO:0000313" key="2">
    <source>
        <dbReference type="EMBL" id="KAK2870021.1"/>
    </source>
</evidence>
<evidence type="ECO:0000256" key="1">
    <source>
        <dbReference type="SAM" id="MobiDB-lite"/>
    </source>
</evidence>
<organism evidence="2 3">
    <name type="scientific">Cirrhinus molitorella</name>
    <name type="common">mud carp</name>
    <dbReference type="NCBI Taxonomy" id="172907"/>
    <lineage>
        <taxon>Eukaryota</taxon>
        <taxon>Metazoa</taxon>
        <taxon>Chordata</taxon>
        <taxon>Craniata</taxon>
        <taxon>Vertebrata</taxon>
        <taxon>Euteleostomi</taxon>
        <taxon>Actinopterygii</taxon>
        <taxon>Neopterygii</taxon>
        <taxon>Teleostei</taxon>
        <taxon>Ostariophysi</taxon>
        <taxon>Cypriniformes</taxon>
        <taxon>Cyprinidae</taxon>
        <taxon>Labeoninae</taxon>
        <taxon>Labeonini</taxon>
        <taxon>Cirrhinus</taxon>
    </lineage>
</organism>
<gene>
    <name evidence="2" type="ORF">Q8A67_024413</name>
</gene>
<evidence type="ECO:0000313" key="3">
    <source>
        <dbReference type="Proteomes" id="UP001187343"/>
    </source>
</evidence>
<feature type="compositionally biased region" description="Polar residues" evidence="1">
    <location>
        <begin position="207"/>
        <end position="224"/>
    </location>
</feature>
<dbReference type="Proteomes" id="UP001187343">
    <property type="component" value="Unassembled WGS sequence"/>
</dbReference>
<protein>
    <submittedName>
        <fullName evidence="2">Uncharacterized protein</fullName>
    </submittedName>
</protein>
<sequence length="224" mass="24245">MNSFHVTGFLIPSGLQGYLSSWQCQLEEPQADANTPPSPLPGIVPSACPCRALSCRDNQSSEVEQSQLQPRAQSRGAAHVVSPGLHYAGLTAGSLINGWSQRGQTQELRGSCTQQHPAHTTTIECYNNYILQFQCTHMGRDHSAVSWATNRSEAAWRLTDRSVRASVCVSEHVGSVTCSHRVLQPVCSPGRCHGNSQTAADFAPMSSEDSQNRSLSTLEHTATL</sequence>
<accession>A0AA88NYF4</accession>
<proteinExistence type="predicted"/>
<reference evidence="2" key="1">
    <citation type="submission" date="2023-08" db="EMBL/GenBank/DDBJ databases">
        <title>Chromosome-level Genome Assembly of mud carp (Cirrhinus molitorella).</title>
        <authorList>
            <person name="Liu H."/>
        </authorList>
    </citation>
    <scope>NUCLEOTIDE SEQUENCE</scope>
    <source>
        <strain evidence="2">Prfri</strain>
        <tissue evidence="2">Muscle</tissue>
    </source>
</reference>
<feature type="region of interest" description="Disordered" evidence="1">
    <location>
        <begin position="199"/>
        <end position="224"/>
    </location>
</feature>
<keyword evidence="3" id="KW-1185">Reference proteome</keyword>
<comment type="caution">
    <text evidence="2">The sequence shown here is derived from an EMBL/GenBank/DDBJ whole genome shotgun (WGS) entry which is preliminary data.</text>
</comment>
<name>A0AA88NYF4_9TELE</name>
<dbReference type="AlphaFoldDB" id="A0AA88NYF4"/>